<evidence type="ECO:0000313" key="2">
    <source>
        <dbReference type="Proteomes" id="UP000215703"/>
    </source>
</evidence>
<gene>
    <name evidence="1" type="ORF">CIT37_19600</name>
</gene>
<sequence>MRSSPQAERATVISMAYVGWWQQSLACNPYGALAVAFRGLATNTAGASCESYRKPPKAVVSLGSTRVAQL</sequence>
<accession>A0A2U8P9I7</accession>
<dbReference type="Proteomes" id="UP000215703">
    <property type="component" value="Chromosome"/>
</dbReference>
<reference evidence="1 2" key="2">
    <citation type="journal article" date="2017" name="Syst. Appl. Microbiol.">
        <title>Soybeans inoculated with root zone soils of Canadian native legumes harbour diverse and novel Bradyrhizobium spp. that possess agricultural potential.</title>
        <authorList>
            <person name="Bromfield E.S.P."/>
            <person name="Cloutier S."/>
            <person name="Tambong J.T."/>
            <person name="Tran Thi T.V."/>
        </authorList>
    </citation>
    <scope>NUCLEOTIDE SEQUENCE [LARGE SCALE GENOMIC DNA]</scope>
    <source>
        <strain evidence="1 2">OO99</strain>
    </source>
</reference>
<proteinExistence type="predicted"/>
<dbReference type="AlphaFoldDB" id="A0A2U8P9I7"/>
<name>A0A2U8P9I7_9BRAD</name>
<dbReference type="EMBL" id="CP029425">
    <property type="protein sequence ID" value="AWL94120.1"/>
    <property type="molecule type" value="Genomic_DNA"/>
</dbReference>
<reference evidence="1 2" key="1">
    <citation type="journal article" date="2014" name="Int. J. Syst. Evol. Microbiol.">
        <title>Bradyrhizobium ottawaense sp. nov., a symbiotic nitrogen fixing bacterium from root nodules of soybeans in Canada.</title>
        <authorList>
            <person name="Yu X."/>
            <person name="Cloutier S."/>
            <person name="Tambong J.T."/>
            <person name="Bromfield E.S."/>
        </authorList>
    </citation>
    <scope>NUCLEOTIDE SEQUENCE [LARGE SCALE GENOMIC DNA]</scope>
    <source>
        <strain evidence="1 2">OO99</strain>
    </source>
</reference>
<organism evidence="1 2">
    <name type="scientific">Bradyrhizobium ottawaense</name>
    <dbReference type="NCBI Taxonomy" id="931866"/>
    <lineage>
        <taxon>Bacteria</taxon>
        <taxon>Pseudomonadati</taxon>
        <taxon>Pseudomonadota</taxon>
        <taxon>Alphaproteobacteria</taxon>
        <taxon>Hyphomicrobiales</taxon>
        <taxon>Nitrobacteraceae</taxon>
        <taxon>Bradyrhizobium</taxon>
    </lineage>
</organism>
<protein>
    <submittedName>
        <fullName evidence="1">Uncharacterized protein</fullName>
    </submittedName>
</protein>
<evidence type="ECO:0000313" key="1">
    <source>
        <dbReference type="EMBL" id="AWL94120.1"/>
    </source>
</evidence>